<dbReference type="InterPro" id="IPR008271">
    <property type="entry name" value="Ser/Thr_kinase_AS"/>
</dbReference>
<dbReference type="PROSITE" id="PS00108">
    <property type="entry name" value="PROTEIN_KINASE_ST"/>
    <property type="match status" value="1"/>
</dbReference>
<dbReference type="Pfam" id="PF07603">
    <property type="entry name" value="Lcl_C"/>
    <property type="match status" value="1"/>
</dbReference>
<dbReference type="PROSITE" id="PS50011">
    <property type="entry name" value="PROTEIN_KINASE_DOM"/>
    <property type="match status" value="1"/>
</dbReference>
<evidence type="ECO:0000256" key="3">
    <source>
        <dbReference type="ARBA" id="ARBA00022777"/>
    </source>
</evidence>
<reference evidence="7 8" key="1">
    <citation type="submission" date="2010-08" db="EMBL/GenBank/DDBJ databases">
        <title>The draft genome of Desulfovibrio fructosovorans JJ.</title>
        <authorList>
            <consortium name="US DOE Joint Genome Institute (JGI-PGF)"/>
            <person name="Lucas S."/>
            <person name="Copeland A."/>
            <person name="Lapidus A."/>
            <person name="Cheng J.-F."/>
            <person name="Bruce D."/>
            <person name="Goodwin L."/>
            <person name="Pitluck S."/>
            <person name="Land M.L."/>
            <person name="Hauser L."/>
            <person name="Chang Y.-J."/>
            <person name="Jeffries C."/>
            <person name="Wall J.D."/>
            <person name="Stahl D.A."/>
            <person name="Arkin A.P."/>
            <person name="Dehal P."/>
            <person name="Stolyar S.M."/>
            <person name="Hazen T.C."/>
            <person name="Woyke T.J."/>
        </authorList>
    </citation>
    <scope>NUCLEOTIDE SEQUENCE [LARGE SCALE GENOMIC DNA]</scope>
    <source>
        <strain evidence="7 8">JJ</strain>
    </source>
</reference>
<evidence type="ECO:0000313" key="7">
    <source>
        <dbReference type="EMBL" id="EFL50608.1"/>
    </source>
</evidence>
<evidence type="ECO:0000313" key="8">
    <source>
        <dbReference type="Proteomes" id="UP000006250"/>
    </source>
</evidence>
<keyword evidence="1" id="KW-0808">Transferase</keyword>
<name>E1JYM4_SOLFR</name>
<gene>
    <name evidence="7" type="ORF">DesfrDRAFT_2723</name>
</gene>
<dbReference type="InterPro" id="IPR000719">
    <property type="entry name" value="Prot_kinase_dom"/>
</dbReference>
<evidence type="ECO:0000256" key="2">
    <source>
        <dbReference type="ARBA" id="ARBA00022741"/>
    </source>
</evidence>
<keyword evidence="8" id="KW-1185">Reference proteome</keyword>
<dbReference type="PROSITE" id="PS00107">
    <property type="entry name" value="PROTEIN_KINASE_ATP"/>
    <property type="match status" value="1"/>
</dbReference>
<comment type="caution">
    <text evidence="7">The sequence shown here is derived from an EMBL/GenBank/DDBJ whole genome shotgun (WGS) entry which is preliminary data.</text>
</comment>
<keyword evidence="2 5" id="KW-0547">Nucleotide-binding</keyword>
<evidence type="ECO:0000259" key="6">
    <source>
        <dbReference type="PROSITE" id="PS50011"/>
    </source>
</evidence>
<dbReference type="RefSeq" id="WP_005994720.1">
    <property type="nucleotide sequence ID" value="NZ_AECZ01000018.1"/>
</dbReference>
<feature type="domain" description="Protein kinase" evidence="6">
    <location>
        <begin position="7"/>
        <end position="283"/>
    </location>
</feature>
<dbReference type="CDD" id="cd14014">
    <property type="entry name" value="STKc_PknB_like"/>
    <property type="match status" value="1"/>
</dbReference>
<dbReference type="eggNOG" id="COG0515">
    <property type="taxonomic scope" value="Bacteria"/>
</dbReference>
<evidence type="ECO:0000256" key="5">
    <source>
        <dbReference type="PROSITE-ProRule" id="PRU10141"/>
    </source>
</evidence>
<feature type="binding site" evidence="5">
    <location>
        <position position="36"/>
    </location>
    <ligand>
        <name>ATP</name>
        <dbReference type="ChEBI" id="CHEBI:30616"/>
    </ligand>
</feature>
<dbReference type="AlphaFoldDB" id="E1JYM4"/>
<dbReference type="GO" id="GO:0005524">
    <property type="term" value="F:ATP binding"/>
    <property type="evidence" value="ECO:0007669"/>
    <property type="project" value="UniProtKB-UniRule"/>
</dbReference>
<organism evidence="7 8">
    <name type="scientific">Solidesulfovibrio fructosivorans JJ]</name>
    <dbReference type="NCBI Taxonomy" id="596151"/>
    <lineage>
        <taxon>Bacteria</taxon>
        <taxon>Pseudomonadati</taxon>
        <taxon>Thermodesulfobacteriota</taxon>
        <taxon>Desulfovibrionia</taxon>
        <taxon>Desulfovibrionales</taxon>
        <taxon>Desulfovibrionaceae</taxon>
        <taxon>Solidesulfovibrio</taxon>
    </lineage>
</organism>
<dbReference type="Proteomes" id="UP000006250">
    <property type="component" value="Unassembled WGS sequence"/>
</dbReference>
<dbReference type="SMART" id="SM00220">
    <property type="entry name" value="S_TKc"/>
    <property type="match status" value="1"/>
</dbReference>
<keyword evidence="4 5" id="KW-0067">ATP-binding</keyword>
<dbReference type="InterPro" id="IPR011009">
    <property type="entry name" value="Kinase-like_dom_sf"/>
</dbReference>
<dbReference type="EMBL" id="AECZ01000018">
    <property type="protein sequence ID" value="EFL50608.1"/>
    <property type="molecule type" value="Genomic_DNA"/>
</dbReference>
<dbReference type="Gene3D" id="3.30.200.20">
    <property type="entry name" value="Phosphorylase Kinase, domain 1"/>
    <property type="match status" value="1"/>
</dbReference>
<dbReference type="SUPFAM" id="SSF56112">
    <property type="entry name" value="Protein kinase-like (PK-like)"/>
    <property type="match status" value="1"/>
</dbReference>
<dbReference type="Pfam" id="PF00069">
    <property type="entry name" value="Pkinase"/>
    <property type="match status" value="1"/>
</dbReference>
<keyword evidence="3 7" id="KW-0418">Kinase</keyword>
<dbReference type="Gene3D" id="1.10.510.10">
    <property type="entry name" value="Transferase(Phosphotransferase) domain 1"/>
    <property type="match status" value="1"/>
</dbReference>
<dbReference type="PANTHER" id="PTHR43289">
    <property type="entry name" value="MITOGEN-ACTIVATED PROTEIN KINASE KINASE KINASE 20-RELATED"/>
    <property type="match status" value="1"/>
</dbReference>
<dbReference type="GO" id="GO:0004674">
    <property type="term" value="F:protein serine/threonine kinase activity"/>
    <property type="evidence" value="ECO:0007669"/>
    <property type="project" value="UniProtKB-KW"/>
</dbReference>
<keyword evidence="7" id="KW-0723">Serine/threonine-protein kinase</keyword>
<evidence type="ECO:0000256" key="4">
    <source>
        <dbReference type="ARBA" id="ARBA00022840"/>
    </source>
</evidence>
<sequence length="446" mass="48623">MRSIDKYPILGVLGRGGMGAVFRARVPVVDRIVAVKLLRPNEMTLALWGRERVLTTFRDEAARLGSIRHKNVVGVFDYGQAGEWPYFAMEYYGESLGAIMGETYRVEDPSRRLPVLRAVGYARQLLAGLARLHFAGIVHRDVKPFNLLVTDDDVVKITDLGLSKVRGETFRGPDNMKVGSPYYAAPEQEDDPDAADVRSDLYAVGVTFFRMLTGRLPEPGTGGVADGEVDAGDEFDGLFARSLAERPRDRFADAGEMAEALEACAAGWSRRMEGVCAGGGALLAASGALPNPASLRREPVMVSVHKAREAFGLDVLWRPRGWWPGNFEPDGEGVLRDPASGLSWMRRAAPYGLSWQEAAIFVDGLNAGSAGGHADWRLPTVPELMTLLRPEPTGEGYCLPAAFSQPVRRVWSADRANYASAYAADVELGYVARADFCCPISVRAVR</sequence>
<accession>E1JYM4</accession>
<evidence type="ECO:0000256" key="1">
    <source>
        <dbReference type="ARBA" id="ARBA00022679"/>
    </source>
</evidence>
<protein>
    <submittedName>
        <fullName evidence="7">Serine/threonine protein kinase</fullName>
    </submittedName>
</protein>
<dbReference type="STRING" id="596151.DesfrDRAFT_2723"/>
<dbReference type="PANTHER" id="PTHR43289:SF6">
    <property type="entry name" value="SERINE_THREONINE-PROTEIN KINASE NEKL-3"/>
    <property type="match status" value="1"/>
</dbReference>
<dbReference type="InterPro" id="IPR017441">
    <property type="entry name" value="Protein_kinase_ATP_BS"/>
</dbReference>
<proteinExistence type="predicted"/>
<dbReference type="InterPro" id="IPR011460">
    <property type="entry name" value="Lcl_C"/>
</dbReference>
<dbReference type="OrthoDB" id="9779541at2"/>